<dbReference type="PIRSF" id="PIRSF006402">
    <property type="entry name" value="UCP006402_thioredoxin"/>
    <property type="match status" value="1"/>
</dbReference>
<dbReference type="Gene3D" id="3.40.30.10">
    <property type="entry name" value="Glutaredoxin"/>
    <property type="match status" value="1"/>
</dbReference>
<evidence type="ECO:0000313" key="3">
    <source>
        <dbReference type="Proteomes" id="UP000000663"/>
    </source>
</evidence>
<dbReference type="SUPFAM" id="SSF52833">
    <property type="entry name" value="Thioredoxin-like"/>
    <property type="match status" value="1"/>
</dbReference>
<sequence>MVFLQKAYSRFLSRLPISNIMNRLGEADSSYLRRAADEPIDWYPWGDEAFDRAKAEDKPVLLSIGAVWCHWCHVMARETWHDRSTAAIINERFIPVKVDRDDRPDIDRTYQEAVQALTGNGGWPLTVFLTPDKQPFYGGTYFPDRPRHGLPAFRDVLTAIADLYTNDRGSVERIVNDLTQRFPFVSPLRQPVDPAYLEEVVKQMRSAHDTVSGGFGSSPKFPYSEALLFLLQYYESTGDRTAWEIVDNTLSHMAAGGVYDQVGGGFHRYSVDAGWKVPHFEKMLNDNALLLNAYLGAYQLSGNQYYRQVASEIVEFVFRDLRREPAGFASSIDADVHHEEGAYFVWEEQEIRDVLGDRADAFIKAYNVTRGGNFEPTKNVLYPTGETDKAQFAKEKKALLQARDKREKPYVDMSIHTSWTALMITSLARAYSVLGERRCLDYAVESASFIMDHMYRDGTLYRTYTDKPVYSGYLEDYSCMIEALLELYVVTQEAGWLDQAEKLLDDCEAKFFDREHGGYFFVQAEDRTPMMQDKPVTDFSVPGSNPQMAMNLIKLSNYRDKLEYMDRALALVEGFFDLCRQYPLGHGTYFAALDYYANPPEMVAIVGPEKEGRELVDLVNGRLIKKIVMLDHGQYRQRPAVFEGRKAENGRPTAYFCKDRKCILPLTDREDILEMLKRPRFGGDTNSGSS</sequence>
<reference evidence="2 3" key="1">
    <citation type="journal article" date="2006" name="Science">
        <title>Genome of rice cluster I archaea -- the key methane producers in the rice rhizosphere.</title>
        <authorList>
            <person name="Erkel C."/>
            <person name="Kube M."/>
            <person name="Reinhardt R."/>
            <person name="Liesack W."/>
        </authorList>
    </citation>
    <scope>NUCLEOTIDE SEQUENCE [LARGE SCALE GENOMIC DNA]</scope>
    <source>
        <strain evidence="3">DSM 22066 / NBRC 105507 / MRE50</strain>
    </source>
</reference>
<dbReference type="AlphaFoldDB" id="Q0W4B7"/>
<dbReference type="EMBL" id="AM114193">
    <property type="protein sequence ID" value="CAJ36776.1"/>
    <property type="molecule type" value="Genomic_DNA"/>
</dbReference>
<protein>
    <recommendedName>
        <fullName evidence="1">Spermatogenesis-associated protein 20-like TRX domain-containing protein</fullName>
    </recommendedName>
</protein>
<dbReference type="InterPro" id="IPR036249">
    <property type="entry name" value="Thioredoxin-like_sf"/>
</dbReference>
<feature type="domain" description="Spermatogenesis-associated protein 20-like TRX" evidence="1">
    <location>
        <begin position="22"/>
        <end position="181"/>
    </location>
</feature>
<dbReference type="SUPFAM" id="SSF48208">
    <property type="entry name" value="Six-hairpin glycosidases"/>
    <property type="match status" value="1"/>
</dbReference>
<evidence type="ECO:0000313" key="2">
    <source>
        <dbReference type="EMBL" id="CAJ36776.1"/>
    </source>
</evidence>
<dbReference type="PANTHER" id="PTHR42899">
    <property type="entry name" value="SPERMATOGENESIS-ASSOCIATED PROTEIN 20"/>
    <property type="match status" value="1"/>
</dbReference>
<dbReference type="InterPro" id="IPR024705">
    <property type="entry name" value="Ssp411"/>
</dbReference>
<dbReference type="PANTHER" id="PTHR42899:SF1">
    <property type="entry name" value="SPERMATOGENESIS-ASSOCIATED PROTEIN 20"/>
    <property type="match status" value="1"/>
</dbReference>
<organism evidence="2 3">
    <name type="scientific">Methanocella arvoryzae (strain DSM 22066 / NBRC 105507 / MRE50)</name>
    <dbReference type="NCBI Taxonomy" id="351160"/>
    <lineage>
        <taxon>Archaea</taxon>
        <taxon>Methanobacteriati</taxon>
        <taxon>Methanobacteriota</taxon>
        <taxon>Stenosarchaea group</taxon>
        <taxon>Methanomicrobia</taxon>
        <taxon>Methanocellales</taxon>
        <taxon>Methanocellaceae</taxon>
        <taxon>Methanocella</taxon>
    </lineage>
</organism>
<dbReference type="STRING" id="351160.RCIX1513"/>
<evidence type="ECO:0000259" key="1">
    <source>
        <dbReference type="Pfam" id="PF03190"/>
    </source>
</evidence>
<dbReference type="GO" id="GO:0005975">
    <property type="term" value="P:carbohydrate metabolic process"/>
    <property type="evidence" value="ECO:0007669"/>
    <property type="project" value="InterPro"/>
</dbReference>
<gene>
    <name evidence="2" type="ORF">RCIX1513</name>
</gene>
<dbReference type="KEGG" id="rci:RCIX1513"/>
<accession>Q0W4B7</accession>
<dbReference type="Proteomes" id="UP000000663">
    <property type="component" value="Chromosome"/>
</dbReference>
<name>Q0W4B7_METAR</name>
<dbReference type="InterPro" id="IPR008928">
    <property type="entry name" value="6-hairpin_glycosidase_sf"/>
</dbReference>
<dbReference type="Pfam" id="PF03190">
    <property type="entry name" value="Thioredox_DsbH"/>
    <property type="match status" value="1"/>
</dbReference>
<dbReference type="CDD" id="cd02955">
    <property type="entry name" value="SSP411"/>
    <property type="match status" value="1"/>
</dbReference>
<dbReference type="PATRIC" id="fig|351160.9.peg.1500"/>
<proteinExistence type="predicted"/>
<dbReference type="InterPro" id="IPR004879">
    <property type="entry name" value="Ssp411-like_TRX"/>
</dbReference>
<keyword evidence="3" id="KW-1185">Reference proteome</keyword>
<dbReference type="Gene3D" id="1.50.10.10">
    <property type="match status" value="2"/>
</dbReference>
<dbReference type="InterPro" id="IPR012341">
    <property type="entry name" value="6hp_glycosidase-like_sf"/>
</dbReference>
<dbReference type="eggNOG" id="arCOG02007">
    <property type="taxonomic scope" value="Archaea"/>
</dbReference>